<dbReference type="InParanoid" id="A0A2P6N835"/>
<protein>
    <submittedName>
        <fullName evidence="2">Uncharacterized protein</fullName>
    </submittedName>
</protein>
<organism evidence="2 3">
    <name type="scientific">Planoprotostelium fungivorum</name>
    <dbReference type="NCBI Taxonomy" id="1890364"/>
    <lineage>
        <taxon>Eukaryota</taxon>
        <taxon>Amoebozoa</taxon>
        <taxon>Evosea</taxon>
        <taxon>Variosea</taxon>
        <taxon>Cavosteliida</taxon>
        <taxon>Cavosteliaceae</taxon>
        <taxon>Planoprotostelium</taxon>
    </lineage>
</organism>
<dbReference type="EMBL" id="MDYQ01000161">
    <property type="protein sequence ID" value="PRP80101.1"/>
    <property type="molecule type" value="Genomic_DNA"/>
</dbReference>
<name>A0A2P6N835_9EUKA</name>
<accession>A0A2P6N835</accession>
<dbReference type="AlphaFoldDB" id="A0A2P6N835"/>
<gene>
    <name evidence="2" type="ORF">PROFUN_12255</name>
</gene>
<proteinExistence type="predicted"/>
<sequence>MVKGEKVTKTTQKKLNAPTKSFGSKLAGAFRLITNTTKDSFLNGVWLAQTLIVPVTVLFVMIVVPLNRAIAMDEFLIESTELNAGAILQDYENTVEAIKKNQAMNGDQPTSSTL</sequence>
<evidence type="ECO:0000313" key="2">
    <source>
        <dbReference type="EMBL" id="PRP80101.1"/>
    </source>
</evidence>
<comment type="caution">
    <text evidence="2">The sequence shown here is derived from an EMBL/GenBank/DDBJ whole genome shotgun (WGS) entry which is preliminary data.</text>
</comment>
<keyword evidence="1" id="KW-0472">Membrane</keyword>
<evidence type="ECO:0000256" key="1">
    <source>
        <dbReference type="SAM" id="Phobius"/>
    </source>
</evidence>
<dbReference type="Proteomes" id="UP000241769">
    <property type="component" value="Unassembled WGS sequence"/>
</dbReference>
<feature type="transmembrane region" description="Helical" evidence="1">
    <location>
        <begin position="46"/>
        <end position="66"/>
    </location>
</feature>
<reference evidence="2 3" key="1">
    <citation type="journal article" date="2018" name="Genome Biol. Evol.">
        <title>Multiple Roots of Fruiting Body Formation in Amoebozoa.</title>
        <authorList>
            <person name="Hillmann F."/>
            <person name="Forbes G."/>
            <person name="Novohradska S."/>
            <person name="Ferling I."/>
            <person name="Riege K."/>
            <person name="Groth M."/>
            <person name="Westermann M."/>
            <person name="Marz M."/>
            <person name="Spaller T."/>
            <person name="Winckler T."/>
            <person name="Schaap P."/>
            <person name="Glockner G."/>
        </authorList>
    </citation>
    <scope>NUCLEOTIDE SEQUENCE [LARGE SCALE GENOMIC DNA]</scope>
    <source>
        <strain evidence="2 3">Jena</strain>
    </source>
</reference>
<keyword evidence="1" id="KW-1133">Transmembrane helix</keyword>
<keyword evidence="3" id="KW-1185">Reference proteome</keyword>
<evidence type="ECO:0000313" key="3">
    <source>
        <dbReference type="Proteomes" id="UP000241769"/>
    </source>
</evidence>
<keyword evidence="1" id="KW-0812">Transmembrane</keyword>